<protein>
    <recommendedName>
        <fullName evidence="6">Kinesin-associated protein 3</fullName>
    </recommendedName>
</protein>
<dbReference type="Proteomes" id="UP000005205">
    <property type="component" value="Unassembled WGS sequence"/>
</dbReference>
<keyword evidence="5" id="KW-1185">Reference proteome</keyword>
<reference evidence="5" key="1">
    <citation type="journal article" date="2011" name="PLoS Genet.">
        <title>The genome sequence of the leaf-cutter ant Atta cephalotes reveals insights into its obligate symbiotic lifestyle.</title>
        <authorList>
            <person name="Suen G."/>
            <person name="Teiling C."/>
            <person name="Li L."/>
            <person name="Holt C."/>
            <person name="Abouheif E."/>
            <person name="Bornberg-Bauer E."/>
            <person name="Bouffard P."/>
            <person name="Caldera E.J."/>
            <person name="Cash E."/>
            <person name="Cavanaugh A."/>
            <person name="Denas O."/>
            <person name="Elhaik E."/>
            <person name="Fave M.J."/>
            <person name="Gadau J."/>
            <person name="Gibson J.D."/>
            <person name="Graur D."/>
            <person name="Grubbs K.J."/>
            <person name="Hagen D.E."/>
            <person name="Harkins T.T."/>
            <person name="Helmkampf M."/>
            <person name="Hu H."/>
            <person name="Johnson B.R."/>
            <person name="Kim J."/>
            <person name="Marsh S.E."/>
            <person name="Moeller J.A."/>
            <person name="Munoz-Torres M.C."/>
            <person name="Murphy M.C."/>
            <person name="Naughton M.C."/>
            <person name="Nigam S."/>
            <person name="Overson R."/>
            <person name="Rajakumar R."/>
            <person name="Reese J.T."/>
            <person name="Scott J.J."/>
            <person name="Smith C.R."/>
            <person name="Tao S."/>
            <person name="Tsutsui N.D."/>
            <person name="Viljakainen L."/>
            <person name="Wissler L."/>
            <person name="Yandell M.D."/>
            <person name="Zimmer F."/>
            <person name="Taylor J."/>
            <person name="Slater S.C."/>
            <person name="Clifton S.W."/>
            <person name="Warren W.C."/>
            <person name="Elsik C.G."/>
            <person name="Smith C.D."/>
            <person name="Weinstock G.M."/>
            <person name="Gerardo N.M."/>
            <person name="Currie C.R."/>
        </authorList>
    </citation>
    <scope>NUCLEOTIDE SEQUENCE [LARGE SCALE GENOMIC DNA]</scope>
</reference>
<gene>
    <name evidence="4" type="primary">105620580</name>
</gene>
<dbReference type="KEGG" id="acep:105620580"/>
<dbReference type="EMBL" id="ADTU01016840">
    <property type="status" value="NOT_ANNOTATED_CDS"/>
    <property type="molecule type" value="Genomic_DNA"/>
</dbReference>
<dbReference type="PANTHER" id="PTHR15605:SF2">
    <property type="entry name" value="KINESIN-ASSOCIATED PROTEIN 3"/>
    <property type="match status" value="1"/>
</dbReference>
<dbReference type="InterPro" id="IPR016024">
    <property type="entry name" value="ARM-type_fold"/>
</dbReference>
<dbReference type="PANTHER" id="PTHR15605">
    <property type="entry name" value="KINESIN-ASSOCIATED PROTEINS"/>
    <property type="match status" value="1"/>
</dbReference>
<evidence type="ECO:0000256" key="3">
    <source>
        <dbReference type="SAM" id="Phobius"/>
    </source>
</evidence>
<dbReference type="InterPro" id="IPR000225">
    <property type="entry name" value="Armadillo"/>
</dbReference>
<dbReference type="GO" id="GO:0035869">
    <property type="term" value="C:ciliary transition zone"/>
    <property type="evidence" value="ECO:0007669"/>
    <property type="project" value="TreeGrafter"/>
</dbReference>
<proteinExistence type="predicted"/>
<keyword evidence="3" id="KW-0472">Membrane</keyword>
<feature type="transmembrane region" description="Helical" evidence="3">
    <location>
        <begin position="137"/>
        <end position="161"/>
    </location>
</feature>
<dbReference type="Gene3D" id="1.25.10.10">
    <property type="entry name" value="Leucine-rich Repeat Variant"/>
    <property type="match status" value="1"/>
</dbReference>
<keyword evidence="3" id="KW-1133">Transmembrane helix</keyword>
<dbReference type="GO" id="GO:0044782">
    <property type="term" value="P:cilium organization"/>
    <property type="evidence" value="ECO:0007669"/>
    <property type="project" value="TreeGrafter"/>
</dbReference>
<dbReference type="OrthoDB" id="10265679at2759"/>
<dbReference type="FunCoup" id="A0A158NIV3">
    <property type="interactions" value="539"/>
</dbReference>
<dbReference type="GO" id="GO:0019894">
    <property type="term" value="F:kinesin binding"/>
    <property type="evidence" value="ECO:0007669"/>
    <property type="project" value="InterPro"/>
</dbReference>
<evidence type="ECO:0000313" key="5">
    <source>
        <dbReference type="Proteomes" id="UP000005205"/>
    </source>
</evidence>
<feature type="coiled-coil region" evidence="1">
    <location>
        <begin position="475"/>
        <end position="502"/>
    </location>
</feature>
<sequence length="1048" mass="120168">MYKICCKDCDASYVEQIGRQLKTRRVEHRNHIWWNTITHSVIIDHRLEEDHEFDWENIAILDEESVQKQIDVRDATHQETSTWPQFVDRFGGTSQGLLSNCKRIINIRALPANQSYSLGNWFLLMDPKTNRLGLSKVIIVFISAICNSVNSLIALIAQIVFLHGFPNALKSSIPLSFVPIRGVFNCSWKVRSGTLDVHPTEKALVVNYDVEALILGELGDPMLGDRKECQKIIRLKSLNTDTNVSLLAKEVMEKCSLIHESKLHEVEQLIYYLQNRRTNDIIAGSDSNSQPPRPASSNSLITENSEVERAVISNVDSYIELLYEEIPGKIKGSSLILQLARVPDNLLELTKNESLLSALARVLREDWRRSIELSTNIIYIFFCFSTYSQFHNIVLEYRIGSLCMDIIDFELCRYDQWKEDMEKRRKQFENTTGLTFFSAGNNDNCDRKIRIIDDIWNMEGPLDYEVKKRSMEVSITVSESDIKKLKEELEKSRKKFKSLTKKQEQLLRVAFYLLLNIAENAMEVERKMRKKNVIGMLIKTLDRTNTDLLILVVTFLKKLSIFRENKDLMIKENIIDKLPRLLQNNNADLVLSTLKLLFNLSFDAKLRARMIRVGMLPKWIKLLSQADIKNRSIIVGLLYHASMDDKVKAMFTNTDCISMITNMVISEDEHVRSELIALGINLAINNKNAQLMVENNHLQDLIKIAFRNQDALVMKMIRNISQHNSIKENFVEFVGDFAMALTQSDSQDFVLEVIGVLGNLELSDLDYSQIIQRCNLIPWIRNNLVPGKAQDDIVLEIVIFLGTAAHDEDCARLLCKADILLSLIELLKAKQEDDEMVLQIIYIFYQIAKHDSTRDYLIRETGNEAPGYLIDLMHDKNPAIRKVCDTCLDVIAICDKNWAARIKVEKFRSHNQQWLEMVESIGTDSINHMLPDDDDSLSPFISDDLLKHTILFSSDNIASFNVDDGFSTLKHSSESSENPSRPVSRTVNDEGSNMLARKSFSKEHIARTLLKGFQALISDDPRQLASIDISEQQCVELPRKIFDTNHTH</sequence>
<dbReference type="STRING" id="12957.A0A158NIV3"/>
<dbReference type="eggNOG" id="KOG1222">
    <property type="taxonomic scope" value="Eukaryota"/>
</dbReference>
<organism evidence="4 5">
    <name type="scientific">Atta cephalotes</name>
    <name type="common">Leafcutter ant</name>
    <dbReference type="NCBI Taxonomy" id="12957"/>
    <lineage>
        <taxon>Eukaryota</taxon>
        <taxon>Metazoa</taxon>
        <taxon>Ecdysozoa</taxon>
        <taxon>Arthropoda</taxon>
        <taxon>Hexapoda</taxon>
        <taxon>Insecta</taxon>
        <taxon>Pterygota</taxon>
        <taxon>Neoptera</taxon>
        <taxon>Endopterygota</taxon>
        <taxon>Hymenoptera</taxon>
        <taxon>Apocrita</taxon>
        <taxon>Aculeata</taxon>
        <taxon>Formicoidea</taxon>
        <taxon>Formicidae</taxon>
        <taxon>Myrmicinae</taxon>
        <taxon>Atta</taxon>
    </lineage>
</organism>
<reference evidence="4" key="2">
    <citation type="submission" date="2016-04" db="UniProtKB">
        <authorList>
            <consortium name="EnsemblMetazoa"/>
        </authorList>
    </citation>
    <scope>IDENTIFICATION</scope>
</reference>
<dbReference type="EnsemblMetazoa" id="XM_012202071.1">
    <property type="protein sequence ID" value="XP_012057461.1"/>
    <property type="gene ID" value="LOC105620580"/>
</dbReference>
<evidence type="ECO:0000313" key="4">
    <source>
        <dbReference type="EnsemblMetazoa" id="XP_012057461.1"/>
    </source>
</evidence>
<dbReference type="EMBL" id="ADTU01016841">
    <property type="status" value="NOT_ANNOTATED_CDS"/>
    <property type="molecule type" value="Genomic_DNA"/>
</dbReference>
<accession>A0A158NIV3</accession>
<evidence type="ECO:0000256" key="1">
    <source>
        <dbReference type="SAM" id="Coils"/>
    </source>
</evidence>
<dbReference type="Pfam" id="PF05804">
    <property type="entry name" value="KAP"/>
    <property type="match status" value="1"/>
</dbReference>
<feature type="compositionally biased region" description="Polar residues" evidence="2">
    <location>
        <begin position="975"/>
        <end position="991"/>
    </location>
</feature>
<dbReference type="SUPFAM" id="SSF48371">
    <property type="entry name" value="ARM repeat"/>
    <property type="match status" value="1"/>
</dbReference>
<dbReference type="InterPro" id="IPR011989">
    <property type="entry name" value="ARM-like"/>
</dbReference>
<feature type="region of interest" description="Disordered" evidence="2">
    <location>
        <begin position="969"/>
        <end position="992"/>
    </location>
</feature>
<dbReference type="SMART" id="SM00185">
    <property type="entry name" value="ARM"/>
    <property type="match status" value="3"/>
</dbReference>
<dbReference type="GO" id="GO:0005930">
    <property type="term" value="C:axoneme"/>
    <property type="evidence" value="ECO:0007669"/>
    <property type="project" value="TreeGrafter"/>
</dbReference>
<name>A0A158NIV3_ATTCE</name>
<dbReference type="SMART" id="SM01297">
    <property type="entry name" value="KAP"/>
    <property type="match status" value="1"/>
</dbReference>
<dbReference type="AlphaFoldDB" id="A0A158NIV3"/>
<dbReference type="GO" id="GO:0007018">
    <property type="term" value="P:microtubule-based movement"/>
    <property type="evidence" value="ECO:0007669"/>
    <property type="project" value="TreeGrafter"/>
</dbReference>
<keyword evidence="1" id="KW-0175">Coiled coil</keyword>
<evidence type="ECO:0008006" key="6">
    <source>
        <dbReference type="Google" id="ProtNLM"/>
    </source>
</evidence>
<keyword evidence="3" id="KW-0812">Transmembrane</keyword>
<dbReference type="GO" id="GO:0016939">
    <property type="term" value="C:kinesin II complex"/>
    <property type="evidence" value="ECO:0007669"/>
    <property type="project" value="TreeGrafter"/>
</dbReference>
<evidence type="ECO:0000256" key="2">
    <source>
        <dbReference type="SAM" id="MobiDB-lite"/>
    </source>
</evidence>
<dbReference type="InParanoid" id="A0A158NIV3"/>
<dbReference type="InterPro" id="IPR008658">
    <property type="entry name" value="KAP3"/>
</dbReference>